<feature type="binding site" evidence="9">
    <location>
        <position position="260"/>
    </location>
    <ligand>
        <name>O2</name>
        <dbReference type="ChEBI" id="CHEBI:15379"/>
    </ligand>
</feature>
<keyword evidence="4 7" id="KW-0659">Purine metabolism</keyword>
<feature type="binding site" evidence="9">
    <location>
        <position position="234"/>
    </location>
    <ligand>
        <name>urate</name>
        <dbReference type="ChEBI" id="CHEBI:17775"/>
    </ligand>
</feature>
<sequence>MSQLLDSSYGKANVKFLKVRKDASNPAVQDVLEANCQVLLKGNFDVSYTDADNSPVVPTDTVKNTILVEAKNTNVWPIERFAAHLAKHFTEKYSHVLGVEVTIIQQRWTKFPVNGKLHDHSFRHEGPETRRTFLEYSKVSGKLTITSSIKDLTVLKSTGSMFYGYHQCDYTTLQPTEDRILSTDVYAKWKYDESLKTLDDVFKLADEGVFDKTYDTAREITLERFAVENSPSVQATMFNMATDILAQAPAIDSVTYELPNKHYILFNLEWKGIKGNKDLFYPSPDPNGLIKCTVGRKSTAKL</sequence>
<dbReference type="InterPro" id="IPR002042">
    <property type="entry name" value="Uricase"/>
</dbReference>
<dbReference type="SUPFAM" id="SSF55620">
    <property type="entry name" value="Tetrahydrobiopterin biosynthesis enzymes-like"/>
    <property type="match status" value="2"/>
</dbReference>
<dbReference type="EMBL" id="LT635765">
    <property type="protein sequence ID" value="SGZ51854.1"/>
    <property type="molecule type" value="Genomic_DNA"/>
</dbReference>
<evidence type="ECO:0000313" key="12">
    <source>
        <dbReference type="Proteomes" id="UP000182259"/>
    </source>
</evidence>
<evidence type="ECO:0000256" key="5">
    <source>
        <dbReference type="ARBA" id="ARBA00023002"/>
    </source>
</evidence>
<dbReference type="PANTHER" id="PTHR42874">
    <property type="entry name" value="URICASE"/>
    <property type="match status" value="1"/>
</dbReference>
<feature type="binding site" evidence="9">
    <location>
        <position position="60"/>
    </location>
    <ligand>
        <name>5-hydroxyisourate</name>
        <dbReference type="ChEBI" id="CHEBI:18072"/>
    </ligand>
</feature>
<dbReference type="Proteomes" id="UP000182259">
    <property type="component" value="Chromosome II"/>
</dbReference>
<dbReference type="NCBIfam" id="TIGR03383">
    <property type="entry name" value="urate_oxi"/>
    <property type="match status" value="1"/>
</dbReference>
<evidence type="ECO:0000256" key="2">
    <source>
        <dbReference type="ARBA" id="ARBA00004831"/>
    </source>
</evidence>
<evidence type="ECO:0000256" key="1">
    <source>
        <dbReference type="ARBA" id="ARBA00004275"/>
    </source>
</evidence>
<comment type="catalytic activity">
    <reaction evidence="7 10">
        <text>urate + O2 + H2O = 5-hydroxyisourate + H2O2</text>
        <dbReference type="Rhea" id="RHEA:21368"/>
        <dbReference type="ChEBI" id="CHEBI:15377"/>
        <dbReference type="ChEBI" id="CHEBI:15379"/>
        <dbReference type="ChEBI" id="CHEBI:16240"/>
        <dbReference type="ChEBI" id="CHEBI:17775"/>
        <dbReference type="ChEBI" id="CHEBI:18072"/>
        <dbReference type="EC" id="1.7.3.3"/>
    </reaction>
</comment>
<feature type="binding site" evidence="9">
    <location>
        <position position="162"/>
    </location>
    <ligand>
        <name>urate</name>
        <dbReference type="ChEBI" id="CHEBI:17775"/>
    </ligand>
</feature>
<reference evidence="11 12" key="1">
    <citation type="submission" date="2016-10" db="EMBL/GenBank/DDBJ databases">
        <authorList>
            <person name="de Groot N.N."/>
        </authorList>
    </citation>
    <scope>NUCLEOTIDE SEQUENCE [LARGE SCALE GENOMIC DNA]</scope>
    <source>
        <strain evidence="11 12">PYCC 4715</strain>
    </source>
</reference>
<evidence type="ECO:0000256" key="3">
    <source>
        <dbReference type="ARBA" id="ARBA00009760"/>
    </source>
</evidence>
<dbReference type="PIRSF" id="PIRSF000241">
    <property type="entry name" value="Urate_oxidase"/>
    <property type="match status" value="1"/>
</dbReference>
<feature type="binding site" evidence="9">
    <location>
        <position position="179"/>
    </location>
    <ligand>
        <name>urate</name>
        <dbReference type="ChEBI" id="CHEBI:17775"/>
    </ligand>
</feature>
<dbReference type="EC" id="1.7.3.3" evidence="7 10"/>
<feature type="binding site" evidence="9">
    <location>
        <position position="260"/>
    </location>
    <ligand>
        <name>5-hydroxyisourate</name>
        <dbReference type="ChEBI" id="CHEBI:18072"/>
    </ligand>
</feature>
<dbReference type="UniPathway" id="UPA00394">
    <property type="reaction ID" value="UER00650"/>
</dbReference>
<dbReference type="AlphaFoldDB" id="A0A1L0DHH2"/>
<gene>
    <name evidence="11" type="ORF">SAMEA4029009_CIC11G00000004936</name>
</gene>
<keyword evidence="6 7" id="KW-0576">Peroxisome</keyword>
<protein>
    <recommendedName>
        <fullName evidence="7 10">Uricase</fullName>
        <ecNumber evidence="7 10">1.7.3.3</ecNumber>
    </recommendedName>
    <alternativeName>
        <fullName evidence="7">Urate oxidase</fullName>
    </alternativeName>
</protein>
<organism evidence="11 12">
    <name type="scientific">Sungouiella intermedia</name>
    <dbReference type="NCBI Taxonomy" id="45354"/>
    <lineage>
        <taxon>Eukaryota</taxon>
        <taxon>Fungi</taxon>
        <taxon>Dikarya</taxon>
        <taxon>Ascomycota</taxon>
        <taxon>Saccharomycotina</taxon>
        <taxon>Pichiomycetes</taxon>
        <taxon>Metschnikowiaceae</taxon>
        <taxon>Sungouiella</taxon>
    </lineage>
</organism>
<evidence type="ECO:0000256" key="6">
    <source>
        <dbReference type="ARBA" id="ARBA00023140"/>
    </source>
</evidence>
<comment type="subcellular location">
    <subcellularLocation>
        <location evidence="1 7">Peroxisome</location>
    </subcellularLocation>
</comment>
<feature type="binding site" evidence="9">
    <location>
        <position position="162"/>
    </location>
    <ligand>
        <name>5-hydroxyisourate</name>
        <dbReference type="ChEBI" id="CHEBI:18072"/>
    </ligand>
</feature>
<proteinExistence type="inferred from homology"/>
<dbReference type="PROSITE" id="PS00366">
    <property type="entry name" value="URICASE"/>
    <property type="match status" value="1"/>
</dbReference>
<feature type="active site" description="Charge relay system" evidence="8">
    <location>
        <position position="11"/>
    </location>
</feature>
<feature type="binding site" evidence="9">
    <location>
        <position position="233"/>
    </location>
    <ligand>
        <name>urate</name>
        <dbReference type="ChEBI" id="CHEBI:17775"/>
    </ligand>
</feature>
<dbReference type="InterPro" id="IPR019842">
    <property type="entry name" value="Uricase_CS"/>
</dbReference>
<feature type="active site" description="Charge relay system" evidence="8">
    <location>
        <position position="59"/>
    </location>
</feature>
<name>A0A1L0DHH2_9ASCO</name>
<feature type="active site" description="Charge relay system" evidence="8">
    <location>
        <position position="262"/>
    </location>
</feature>
<evidence type="ECO:0000313" key="11">
    <source>
        <dbReference type="EMBL" id="SGZ51854.1"/>
    </source>
</evidence>
<dbReference type="Gene3D" id="3.10.270.10">
    <property type="entry name" value="Urate Oxidase"/>
    <property type="match status" value="1"/>
</dbReference>
<evidence type="ECO:0000256" key="9">
    <source>
        <dbReference type="PIRSR" id="PIRSR000241-2"/>
    </source>
</evidence>
<comment type="similarity">
    <text evidence="3 7 10">Belongs to the uricase family.</text>
</comment>
<dbReference type="GO" id="GO:0005777">
    <property type="term" value="C:peroxisome"/>
    <property type="evidence" value="ECO:0007669"/>
    <property type="project" value="UniProtKB-SubCell"/>
</dbReference>
<dbReference type="PANTHER" id="PTHR42874:SF1">
    <property type="entry name" value="URICASE"/>
    <property type="match status" value="1"/>
</dbReference>
<dbReference type="FunFam" id="3.10.270.10:FF:000001">
    <property type="entry name" value="Uricase"/>
    <property type="match status" value="1"/>
</dbReference>
<evidence type="ECO:0000256" key="4">
    <source>
        <dbReference type="ARBA" id="ARBA00022631"/>
    </source>
</evidence>
<evidence type="ECO:0000256" key="8">
    <source>
        <dbReference type="PIRSR" id="PIRSR000241-1"/>
    </source>
</evidence>
<comment type="function">
    <text evidence="7 10">Catalyzes the oxidation of uric acid to 5-hydroxyisourate, which is further processed to form (S)-allantoin.</text>
</comment>
<feature type="binding site" evidence="9">
    <location>
        <position position="234"/>
    </location>
    <ligand>
        <name>5-hydroxyisourate</name>
        <dbReference type="ChEBI" id="CHEBI:18072"/>
    </ligand>
</feature>
<keyword evidence="5 7" id="KW-0560">Oxidoreductase</keyword>
<dbReference type="GO" id="GO:0019628">
    <property type="term" value="P:urate catabolic process"/>
    <property type="evidence" value="ECO:0007669"/>
    <property type="project" value="UniProtKB-UniPathway"/>
</dbReference>
<feature type="binding site" evidence="9">
    <location>
        <position position="233"/>
    </location>
    <ligand>
        <name>5-hydroxyisourate</name>
        <dbReference type="ChEBI" id="CHEBI:18072"/>
    </ligand>
</feature>
<dbReference type="GO" id="GO:0004846">
    <property type="term" value="F:urate oxidase activity"/>
    <property type="evidence" value="ECO:0007669"/>
    <property type="project" value="UniProtKB-EC"/>
</dbReference>
<feature type="binding site" evidence="9">
    <location>
        <position position="60"/>
    </location>
    <ligand>
        <name>urate</name>
        <dbReference type="ChEBI" id="CHEBI:17775"/>
    </ligand>
</feature>
<feature type="binding site" evidence="9">
    <location>
        <position position="179"/>
    </location>
    <ligand>
        <name>5-hydroxyisourate</name>
        <dbReference type="ChEBI" id="CHEBI:18072"/>
    </ligand>
</feature>
<evidence type="ECO:0000256" key="7">
    <source>
        <dbReference type="PIRNR" id="PIRNR000241"/>
    </source>
</evidence>
<evidence type="ECO:0000256" key="10">
    <source>
        <dbReference type="RuleBase" id="RU004455"/>
    </source>
</evidence>
<accession>A0A1L0DHH2</accession>
<dbReference type="Pfam" id="PF01014">
    <property type="entry name" value="Uricase"/>
    <property type="match status" value="2"/>
</dbReference>
<dbReference type="GO" id="GO:0006145">
    <property type="term" value="P:purine nucleobase catabolic process"/>
    <property type="evidence" value="ECO:0007669"/>
    <property type="project" value="TreeGrafter"/>
</dbReference>
<comment type="pathway">
    <text evidence="2 7">Purine metabolism; urate degradation; (S)-allantoin from urate: step 1/3.</text>
</comment>
<feature type="binding site" evidence="9">
    <location>
        <position position="260"/>
    </location>
    <ligand>
        <name>urate</name>
        <dbReference type="ChEBI" id="CHEBI:17775"/>
    </ligand>
</feature>
<dbReference type="PRINTS" id="PR00093">
    <property type="entry name" value="URICASE"/>
</dbReference>
<feature type="binding site" evidence="9">
    <location>
        <position position="59"/>
    </location>
    <ligand>
        <name>urate</name>
        <dbReference type="ChEBI" id="CHEBI:17775"/>
    </ligand>
</feature>